<protein>
    <recommendedName>
        <fullName evidence="2">MobA-like NTP transferase domain-containing protein</fullName>
    </recommendedName>
</protein>
<sequence length="202" mass="22838">MAAAVILAGGLSRRSGPLHKACRKIPGDARSWVDRQVDRLRDAGFAPVMVVTGYRPRRVHHCLHRRVSYRHHFNASCGPFSTLQRALQGLRGPLLLVQTDTVLPSLFDLHRLRRVMQNKLVAAASLVNIHGRGGHPLILSASWARQLSGLSWRSTDARLDEQLSFLPSGRYIRLKGRKHYSFSGLNTQREWHSAHIRARRLP</sequence>
<comment type="caution">
    <text evidence="3">The sequence shown here is derived from an EMBL/GenBank/DDBJ whole genome shotgun (WGS) entry which is preliminary data.</text>
</comment>
<dbReference type="InterPro" id="IPR029044">
    <property type="entry name" value="Nucleotide-diphossugar_trans"/>
</dbReference>
<accession>A0A543PZG9</accession>
<reference evidence="3 4" key="1">
    <citation type="submission" date="2019-03" db="EMBL/GenBank/DDBJ databases">
        <title>New insights into Acidothiobacillus thiooxidans sulfur metabolism through coupled gene expression, solution geochemistry, microscopy and spectroscopy analyses.</title>
        <authorList>
            <person name="Camacho D."/>
            <person name="Frazao R."/>
            <person name="Fouillen A."/>
            <person name="Nanci A."/>
            <person name="Lang B.F."/>
            <person name="Apte S.C."/>
            <person name="Baron C."/>
            <person name="Warren L.A."/>
        </authorList>
    </citation>
    <scope>NUCLEOTIDE SEQUENCE [LARGE SCALE GENOMIC DNA]</scope>
    <source>
        <strain evidence="3 4">ATCC 19377</strain>
    </source>
</reference>
<dbReference type="GO" id="GO:0016779">
    <property type="term" value="F:nucleotidyltransferase activity"/>
    <property type="evidence" value="ECO:0007669"/>
    <property type="project" value="UniProtKB-ARBA"/>
</dbReference>
<dbReference type="Proteomes" id="UP000315403">
    <property type="component" value="Unassembled WGS sequence"/>
</dbReference>
<dbReference type="InterPro" id="IPR025877">
    <property type="entry name" value="MobA-like_NTP_Trfase"/>
</dbReference>
<feature type="domain" description="MobA-like NTP transferase" evidence="2">
    <location>
        <begin position="4"/>
        <end position="151"/>
    </location>
</feature>
<evidence type="ECO:0000313" key="4">
    <source>
        <dbReference type="Proteomes" id="UP000315403"/>
    </source>
</evidence>
<proteinExistence type="predicted"/>
<dbReference type="RefSeq" id="WP_010641901.1">
    <property type="nucleotide sequence ID" value="NZ_AFOH01000123.1"/>
</dbReference>
<gene>
    <name evidence="3" type="ORF">DLNHIDIE_03129</name>
</gene>
<dbReference type="Pfam" id="PF12804">
    <property type="entry name" value="NTP_transf_3"/>
    <property type="match status" value="1"/>
</dbReference>
<dbReference type="Gene3D" id="3.90.550.10">
    <property type="entry name" value="Spore Coat Polysaccharide Biosynthesis Protein SpsA, Chain A"/>
    <property type="match status" value="1"/>
</dbReference>
<evidence type="ECO:0000313" key="3">
    <source>
        <dbReference type="EMBL" id="TQN49478.1"/>
    </source>
</evidence>
<dbReference type="EMBL" id="SZUV01000004">
    <property type="protein sequence ID" value="TQN49478.1"/>
    <property type="molecule type" value="Genomic_DNA"/>
</dbReference>
<keyword evidence="1" id="KW-0460">Magnesium</keyword>
<evidence type="ECO:0000256" key="1">
    <source>
        <dbReference type="ARBA" id="ARBA00022842"/>
    </source>
</evidence>
<name>A0A543PZG9_ACITH</name>
<evidence type="ECO:0000259" key="2">
    <source>
        <dbReference type="Pfam" id="PF12804"/>
    </source>
</evidence>
<dbReference type="AlphaFoldDB" id="A0A543PZG9"/>
<dbReference type="SUPFAM" id="SSF53448">
    <property type="entry name" value="Nucleotide-diphospho-sugar transferases"/>
    <property type="match status" value="1"/>
</dbReference>
<organism evidence="3 4">
    <name type="scientific">Acidithiobacillus thiooxidans ATCC 19377</name>
    <dbReference type="NCBI Taxonomy" id="637390"/>
    <lineage>
        <taxon>Bacteria</taxon>
        <taxon>Pseudomonadati</taxon>
        <taxon>Pseudomonadota</taxon>
        <taxon>Acidithiobacillia</taxon>
        <taxon>Acidithiobacillales</taxon>
        <taxon>Acidithiobacillaceae</taxon>
        <taxon>Acidithiobacillus</taxon>
    </lineage>
</organism>